<evidence type="ECO:0000313" key="2">
    <source>
        <dbReference type="Proteomes" id="UP000271227"/>
    </source>
</evidence>
<dbReference type="Proteomes" id="UP000271227">
    <property type="component" value="Unassembled WGS sequence"/>
</dbReference>
<reference evidence="1 2" key="1">
    <citation type="submission" date="2018-10" db="EMBL/GenBank/DDBJ databases">
        <title>Genomic Encyclopedia of Archaeal and Bacterial Type Strains, Phase II (KMG-II): from individual species to whole genera.</title>
        <authorList>
            <person name="Goeker M."/>
        </authorList>
    </citation>
    <scope>NUCLEOTIDE SEQUENCE [LARGE SCALE GENOMIC DNA]</scope>
    <source>
        <strain evidence="1 2">DSM 25217</strain>
    </source>
</reference>
<sequence>MSNDRYSIDLVNTATFGRNIPQMTVGTVDEDSVMPHFMDRHQLVVMGAIRPAGDSQRRFLNEISENRAQLSLSIQGVDKQYSGRFYLAEYDEATDYVIFRSIGDVKGIASSLNGMTETESFAAAMVRKRKSHAFDDIADWDD</sequence>
<evidence type="ECO:0000313" key="1">
    <source>
        <dbReference type="EMBL" id="RMB02740.1"/>
    </source>
</evidence>
<proteinExistence type="predicted"/>
<keyword evidence="2" id="KW-1185">Reference proteome</keyword>
<dbReference type="RefSeq" id="WP_121939746.1">
    <property type="nucleotide sequence ID" value="NZ_REFR01000014.1"/>
</dbReference>
<name>A0A3M0C2Y4_9PROT</name>
<dbReference type="AlphaFoldDB" id="A0A3M0C2Y4"/>
<comment type="caution">
    <text evidence="1">The sequence shown here is derived from an EMBL/GenBank/DDBJ whole genome shotgun (WGS) entry which is preliminary data.</text>
</comment>
<dbReference type="EMBL" id="REFR01000014">
    <property type="protein sequence ID" value="RMB02740.1"/>
    <property type="molecule type" value="Genomic_DNA"/>
</dbReference>
<organism evidence="1 2">
    <name type="scientific">Eilatimonas milleporae</name>
    <dbReference type="NCBI Taxonomy" id="911205"/>
    <lineage>
        <taxon>Bacteria</taxon>
        <taxon>Pseudomonadati</taxon>
        <taxon>Pseudomonadota</taxon>
        <taxon>Alphaproteobacteria</taxon>
        <taxon>Kordiimonadales</taxon>
        <taxon>Kordiimonadaceae</taxon>
        <taxon>Eilatimonas</taxon>
    </lineage>
</organism>
<accession>A0A3M0C2Y4</accession>
<gene>
    <name evidence="1" type="ORF">BXY39_3091</name>
</gene>
<dbReference type="InParanoid" id="A0A3M0C2Y4"/>
<protein>
    <submittedName>
        <fullName evidence="1">Uncharacterized protein</fullName>
    </submittedName>
</protein>